<keyword evidence="7 10" id="KW-0812">Transmembrane</keyword>
<dbReference type="InterPro" id="IPR045584">
    <property type="entry name" value="Pilin-like"/>
</dbReference>
<comment type="similarity">
    <text evidence="2">Belongs to the GSP J family.</text>
</comment>
<dbReference type="PANTHER" id="PTHR39583">
    <property type="entry name" value="TYPE II SECRETION SYSTEM PROTEIN J-RELATED"/>
    <property type="match status" value="1"/>
</dbReference>
<keyword evidence="9 10" id="KW-0472">Membrane</keyword>
<keyword evidence="6" id="KW-0997">Cell inner membrane</keyword>
<dbReference type="InterPro" id="IPR012902">
    <property type="entry name" value="N_methyl_site"/>
</dbReference>
<dbReference type="EMBL" id="AP022213">
    <property type="protein sequence ID" value="BBT16686.1"/>
    <property type="molecule type" value="Genomic_DNA"/>
</dbReference>
<accession>A0A6S5RWY2</accession>
<dbReference type="AlphaFoldDB" id="A0A6S5RWY2"/>
<feature type="transmembrane region" description="Helical" evidence="10">
    <location>
        <begin position="7"/>
        <end position="28"/>
    </location>
</feature>
<evidence type="ECO:0000313" key="11">
    <source>
        <dbReference type="EMBL" id="BBT16686.1"/>
    </source>
</evidence>
<dbReference type="GO" id="GO:0015628">
    <property type="term" value="P:protein secretion by the type II secretion system"/>
    <property type="evidence" value="ECO:0007669"/>
    <property type="project" value="InterPro"/>
</dbReference>
<keyword evidence="4" id="KW-1003">Cell membrane</keyword>
<reference evidence="11 12" key="1">
    <citation type="submission" date="2019-12" db="EMBL/GenBank/DDBJ databases">
        <title>complete genome sequences of Pseudomonas otitidis str. WP8-S17-CRE-03 isolated from wastewater treatment plant effluent.</title>
        <authorList>
            <person name="Sekizuka T."/>
            <person name="Itokawa K."/>
            <person name="Yatsu K."/>
            <person name="Inamine Y."/>
            <person name="Kuroda M."/>
        </authorList>
    </citation>
    <scope>NUCLEOTIDE SEQUENCE [LARGE SCALE GENOMIC DNA]</scope>
    <source>
        <strain evidence="11 12">WP8-S17-CRE-03</strain>
    </source>
</reference>
<evidence type="ECO:0000256" key="8">
    <source>
        <dbReference type="ARBA" id="ARBA00022989"/>
    </source>
</evidence>
<dbReference type="Proteomes" id="UP000515591">
    <property type="component" value="Chromosome"/>
</dbReference>
<dbReference type="PROSITE" id="PS00409">
    <property type="entry name" value="PROKAR_NTER_METHYL"/>
    <property type="match status" value="1"/>
</dbReference>
<dbReference type="PANTHER" id="PTHR39583:SF2">
    <property type="entry name" value="TYPE II SECRETION SYSTEM PROTEIN J"/>
    <property type="match status" value="1"/>
</dbReference>
<dbReference type="Pfam" id="PF11612">
    <property type="entry name" value="T2SSJ"/>
    <property type="match status" value="1"/>
</dbReference>
<evidence type="ECO:0000256" key="6">
    <source>
        <dbReference type="ARBA" id="ARBA00022519"/>
    </source>
</evidence>
<dbReference type="SUPFAM" id="SSF54523">
    <property type="entry name" value="Pili subunits"/>
    <property type="match status" value="2"/>
</dbReference>
<evidence type="ECO:0000256" key="9">
    <source>
        <dbReference type="ARBA" id="ARBA00023136"/>
    </source>
</evidence>
<protein>
    <recommendedName>
        <fullName evidence="3">Type II secretion system protein J</fullName>
    </recommendedName>
</protein>
<evidence type="ECO:0000256" key="2">
    <source>
        <dbReference type="ARBA" id="ARBA00011084"/>
    </source>
</evidence>
<dbReference type="InterPro" id="IPR010055">
    <property type="entry name" value="T2SS_protein-GspJ"/>
</dbReference>
<keyword evidence="8 10" id="KW-1133">Transmembrane helix</keyword>
<evidence type="ECO:0000256" key="7">
    <source>
        <dbReference type="ARBA" id="ARBA00022692"/>
    </source>
</evidence>
<evidence type="ECO:0000313" key="12">
    <source>
        <dbReference type="Proteomes" id="UP000515591"/>
    </source>
</evidence>
<dbReference type="GO" id="GO:0005886">
    <property type="term" value="C:plasma membrane"/>
    <property type="evidence" value="ECO:0007669"/>
    <property type="project" value="UniProtKB-SubCell"/>
</dbReference>
<evidence type="ECO:0000256" key="5">
    <source>
        <dbReference type="ARBA" id="ARBA00022481"/>
    </source>
</evidence>
<comment type="subcellular location">
    <subcellularLocation>
        <location evidence="1">Cell inner membrane</location>
        <topology evidence="1">Single-pass membrane protein</topology>
    </subcellularLocation>
</comment>
<name>A0A6S5RWY2_9GAMM</name>
<evidence type="ECO:0000256" key="1">
    <source>
        <dbReference type="ARBA" id="ARBA00004377"/>
    </source>
</evidence>
<keyword evidence="5" id="KW-0488">Methylation</keyword>
<dbReference type="InterPro" id="IPR051621">
    <property type="entry name" value="T2SS_protein_J"/>
</dbReference>
<dbReference type="Pfam" id="PF07963">
    <property type="entry name" value="N_methyl"/>
    <property type="match status" value="1"/>
</dbReference>
<evidence type="ECO:0000256" key="4">
    <source>
        <dbReference type="ARBA" id="ARBA00022475"/>
    </source>
</evidence>
<proteinExistence type="inferred from homology"/>
<sequence>MMARQRGFTLIEVMVAILLMAVVALIAWRGLDSVSRADEHLRLATERDDALLRALNQLQRDLDQRAGVELEPPRRADDPPPPAERLAAVQVRGGGRLPTRLELVRRAPGQPGALQRVRWWVDGGVLRRATSAPAQRYPLPPLARAVTVLEGIGDFQLRTWAEGSGWHALAGTPVRNPRGLELRFSRETPQGRERYRQVFGPLD</sequence>
<dbReference type="GO" id="GO:0015627">
    <property type="term" value="C:type II protein secretion system complex"/>
    <property type="evidence" value="ECO:0007669"/>
    <property type="project" value="InterPro"/>
</dbReference>
<evidence type="ECO:0000256" key="10">
    <source>
        <dbReference type="SAM" id="Phobius"/>
    </source>
</evidence>
<organism evidence="11 12">
    <name type="scientific">Metapseudomonas otitidis</name>
    <dbReference type="NCBI Taxonomy" id="319939"/>
    <lineage>
        <taxon>Bacteria</taxon>
        <taxon>Pseudomonadati</taxon>
        <taxon>Pseudomonadota</taxon>
        <taxon>Gammaproteobacteria</taxon>
        <taxon>Pseudomonadales</taxon>
        <taxon>Pseudomonadaceae</taxon>
        <taxon>Metapseudomonas</taxon>
    </lineage>
</organism>
<evidence type="ECO:0000256" key="3">
    <source>
        <dbReference type="ARBA" id="ARBA00021539"/>
    </source>
</evidence>
<dbReference type="NCBIfam" id="TIGR02532">
    <property type="entry name" value="IV_pilin_GFxxxE"/>
    <property type="match status" value="1"/>
</dbReference>
<gene>
    <name evidence="11" type="ORF">WP8S17C03_27350</name>
</gene>